<dbReference type="GO" id="GO:0004617">
    <property type="term" value="F:phosphoglycerate dehydrogenase activity"/>
    <property type="evidence" value="ECO:0007669"/>
    <property type="project" value="UniProtKB-ARBA"/>
</dbReference>
<evidence type="ECO:0000256" key="5">
    <source>
        <dbReference type="ARBA" id="ARBA00029440"/>
    </source>
</evidence>
<dbReference type="InterPro" id="IPR029752">
    <property type="entry name" value="D-isomer_DH_CS1"/>
</dbReference>
<proteinExistence type="inferred from homology"/>
<dbReference type="InterPro" id="IPR036291">
    <property type="entry name" value="NAD(P)-bd_dom_sf"/>
</dbReference>
<dbReference type="InterPro" id="IPR045865">
    <property type="entry name" value="ACT-like_dom_sf"/>
</dbReference>
<feature type="domain" description="D-isomer specific 2-hydroxyacid dehydrogenase NAD-binding" evidence="8">
    <location>
        <begin position="196"/>
        <end position="378"/>
    </location>
</feature>
<evidence type="ECO:0000259" key="8">
    <source>
        <dbReference type="Pfam" id="PF02826"/>
    </source>
</evidence>
<evidence type="ECO:0000313" key="9">
    <source>
        <dbReference type="EMBL" id="CEQ41906.1"/>
    </source>
</evidence>
<dbReference type="SUPFAM" id="SSF51735">
    <property type="entry name" value="NAD(P)-binding Rossmann-fold domains"/>
    <property type="match status" value="1"/>
</dbReference>
<dbReference type="InterPro" id="IPR006139">
    <property type="entry name" value="D-isomer_2_OHA_DH_cat_dom"/>
</dbReference>
<accession>A0A0D6EPY3</accession>
<dbReference type="SUPFAM" id="SSF52283">
    <property type="entry name" value="Formate/glycerate dehydrogenase catalytic domain-like"/>
    <property type="match status" value="1"/>
</dbReference>
<dbReference type="InterPro" id="IPR029753">
    <property type="entry name" value="D-isomer_DH_CS"/>
</dbReference>
<sequence length="497" mass="52812">MSSKTPELEGAARAVDGVSARRPSVSVSAQAIAISPNATSTSPTVAVSPPSMSSFSQSYEARQRTASQPFLQQGKALAPFPLVDSPVKILLLENINTTAVDMLKAQGYVVEELKKALGEDELIAKLKEGGFSAVGIRSKTKVTAKVIREVPSLLVIGCFCIGTNQVDLLAAARAGIAVFNSPFSNSRSVAELVISEVVALSRQLCDRAREMREGVWNKVSKGCWEIRGKTLGIVGYGHIGSQLSVLAEAMGMSVLYYDVIPIMPLGSAKQVDTLEGLLSQADFVTLHVPELPETTNLIGATQIAQMKEGSYLLNNARGKVVDIPALVDGLKSGKLAGAAVDVFPAEPASNGPNFGDQLNPWSSELRSCPNLILTPHIGGSTEEAQSMIGAEVGSALIRYLNYGSTIGAVNFPEVNLRPILGEGTVRLCHVHLNQPGVLKVVNSILAEHNVEKQFSDSKGDIAYLLADITNVGGEKEIKDIYEAIAGSRMNIATRMLF</sequence>
<dbReference type="EMBL" id="CENE01000018">
    <property type="protein sequence ID" value="CEQ41906.1"/>
    <property type="molecule type" value="Genomic_DNA"/>
</dbReference>
<dbReference type="Pfam" id="PF02826">
    <property type="entry name" value="2-Hacid_dh_C"/>
    <property type="match status" value="1"/>
</dbReference>
<dbReference type="PROSITE" id="PS00670">
    <property type="entry name" value="D_2_HYDROXYACID_DH_2"/>
    <property type="match status" value="1"/>
</dbReference>
<dbReference type="AlphaFoldDB" id="A0A0D6EPY3"/>
<dbReference type="Proteomes" id="UP000243876">
    <property type="component" value="Unassembled WGS sequence"/>
</dbReference>
<gene>
    <name evidence="9" type="primary">SPOSA6832_03663</name>
</gene>
<keyword evidence="4" id="KW-0520">NAD</keyword>
<dbReference type="NCBIfam" id="NF008759">
    <property type="entry name" value="PRK11790.1"/>
    <property type="match status" value="1"/>
</dbReference>
<keyword evidence="2" id="KW-0028">Amino-acid biosynthesis</keyword>
<dbReference type="Pfam" id="PF00389">
    <property type="entry name" value="2-Hacid_dh"/>
    <property type="match status" value="1"/>
</dbReference>
<keyword evidence="3 6" id="KW-0560">Oxidoreductase</keyword>
<dbReference type="InterPro" id="IPR050857">
    <property type="entry name" value="D-2-hydroxyacid_DH"/>
</dbReference>
<dbReference type="OrthoDB" id="1621027at2759"/>
<evidence type="ECO:0000256" key="1">
    <source>
        <dbReference type="ARBA" id="ARBA00005854"/>
    </source>
</evidence>
<dbReference type="InterPro" id="IPR006140">
    <property type="entry name" value="D-isomer_DH_NAD-bd"/>
</dbReference>
<dbReference type="SUPFAM" id="SSF55021">
    <property type="entry name" value="ACT-like"/>
    <property type="match status" value="1"/>
</dbReference>
<dbReference type="Gene3D" id="3.40.50.720">
    <property type="entry name" value="NAD(P)-binding Rossmann-like Domain"/>
    <property type="match status" value="2"/>
</dbReference>
<comment type="similarity">
    <text evidence="1 6">Belongs to the D-isomer specific 2-hydroxyacid dehydrogenase family.</text>
</comment>
<feature type="domain" description="D-isomer specific 2-hydroxyacid dehydrogenase catalytic" evidence="7">
    <location>
        <begin position="89"/>
        <end position="410"/>
    </location>
</feature>
<evidence type="ECO:0000256" key="2">
    <source>
        <dbReference type="ARBA" id="ARBA00022605"/>
    </source>
</evidence>
<organism evidence="9 10">
    <name type="scientific">Sporidiobolus salmonicolor</name>
    <name type="common">Yeast-like fungus</name>
    <name type="synonym">Sporobolomyces salmonicolor</name>
    <dbReference type="NCBI Taxonomy" id="5005"/>
    <lineage>
        <taxon>Eukaryota</taxon>
        <taxon>Fungi</taxon>
        <taxon>Dikarya</taxon>
        <taxon>Basidiomycota</taxon>
        <taxon>Pucciniomycotina</taxon>
        <taxon>Microbotryomycetes</taxon>
        <taxon>Sporidiobolales</taxon>
        <taxon>Sporidiobolaceae</taxon>
        <taxon>Sporobolomyces</taxon>
    </lineage>
</organism>
<evidence type="ECO:0000259" key="7">
    <source>
        <dbReference type="Pfam" id="PF00389"/>
    </source>
</evidence>
<comment type="pathway">
    <text evidence="5">Amino-acid biosynthesis.</text>
</comment>
<reference evidence="10" key="1">
    <citation type="submission" date="2015-02" db="EMBL/GenBank/DDBJ databases">
        <authorList>
            <person name="Gon?alves P."/>
        </authorList>
    </citation>
    <scope>NUCLEOTIDE SEQUENCE [LARGE SCALE GENOMIC DNA]</scope>
</reference>
<dbReference type="GO" id="GO:0051287">
    <property type="term" value="F:NAD binding"/>
    <property type="evidence" value="ECO:0007669"/>
    <property type="project" value="InterPro"/>
</dbReference>
<evidence type="ECO:0000313" key="10">
    <source>
        <dbReference type="Proteomes" id="UP000243876"/>
    </source>
</evidence>
<dbReference type="GO" id="GO:0047545">
    <property type="term" value="F:(S)-2-hydroxyglutarate dehydrogenase activity"/>
    <property type="evidence" value="ECO:0007669"/>
    <property type="project" value="UniProtKB-ARBA"/>
</dbReference>
<evidence type="ECO:0000256" key="3">
    <source>
        <dbReference type="ARBA" id="ARBA00023002"/>
    </source>
</evidence>
<dbReference type="PANTHER" id="PTHR42789">
    <property type="entry name" value="D-ISOMER SPECIFIC 2-HYDROXYACID DEHYDROGENASE FAMILY PROTEIN (AFU_ORTHOLOGUE AFUA_6G10090)"/>
    <property type="match status" value="1"/>
</dbReference>
<feature type="non-terminal residue" evidence="9">
    <location>
        <position position="1"/>
    </location>
</feature>
<evidence type="ECO:0000256" key="4">
    <source>
        <dbReference type="ARBA" id="ARBA00023027"/>
    </source>
</evidence>
<name>A0A0D6EPY3_SPOSA</name>
<evidence type="ECO:0000256" key="6">
    <source>
        <dbReference type="RuleBase" id="RU003719"/>
    </source>
</evidence>
<dbReference type="GO" id="GO:0006564">
    <property type="term" value="P:L-serine biosynthetic process"/>
    <property type="evidence" value="ECO:0007669"/>
    <property type="project" value="UniProtKB-ARBA"/>
</dbReference>
<dbReference type="FunFam" id="3.40.50.720:FF:000041">
    <property type="entry name" value="D-3-phosphoglycerate dehydrogenase"/>
    <property type="match status" value="1"/>
</dbReference>
<dbReference type="PROSITE" id="PS00671">
    <property type="entry name" value="D_2_HYDROXYACID_DH_3"/>
    <property type="match status" value="1"/>
</dbReference>
<protein>
    <submittedName>
        <fullName evidence="9">SPOSA6832_03663-mRNA-1:cds</fullName>
    </submittedName>
</protein>
<dbReference type="PANTHER" id="PTHR42789:SF1">
    <property type="entry name" value="D-ISOMER SPECIFIC 2-HYDROXYACID DEHYDROGENASE FAMILY PROTEIN (AFU_ORTHOLOGUE AFUA_6G10090)"/>
    <property type="match status" value="1"/>
</dbReference>
<keyword evidence="10" id="KW-1185">Reference proteome</keyword>
<dbReference type="Gene3D" id="3.30.70.260">
    <property type="match status" value="1"/>
</dbReference>
<dbReference type="CDD" id="cd12176">
    <property type="entry name" value="PGDH_3"/>
    <property type="match status" value="1"/>
</dbReference>
<dbReference type="PROSITE" id="PS00065">
    <property type="entry name" value="D_2_HYDROXYACID_DH_1"/>
    <property type="match status" value="1"/>
</dbReference>